<gene>
    <name evidence="1" type="ORF">UFOVP20_24</name>
</gene>
<name>A0A6J5KP01_9CAUD</name>
<reference evidence="1" key="1">
    <citation type="submission" date="2020-04" db="EMBL/GenBank/DDBJ databases">
        <authorList>
            <person name="Chiriac C."/>
            <person name="Salcher M."/>
            <person name="Ghai R."/>
            <person name="Kavagutti S V."/>
        </authorList>
    </citation>
    <scope>NUCLEOTIDE SEQUENCE</scope>
</reference>
<dbReference type="EMBL" id="LR796156">
    <property type="protein sequence ID" value="CAB4121909.1"/>
    <property type="molecule type" value="Genomic_DNA"/>
</dbReference>
<sequence length="60" mass="7189">MDKEFRKWYSQKDGTKWEAFAWDVWQAAWEAATWEATKPEMCICETVAKCNTFDRCCKND</sequence>
<organism evidence="1">
    <name type="scientific">uncultured Caudovirales phage</name>
    <dbReference type="NCBI Taxonomy" id="2100421"/>
    <lineage>
        <taxon>Viruses</taxon>
        <taxon>Duplodnaviria</taxon>
        <taxon>Heunggongvirae</taxon>
        <taxon>Uroviricota</taxon>
        <taxon>Caudoviricetes</taxon>
        <taxon>Peduoviridae</taxon>
        <taxon>Maltschvirus</taxon>
        <taxon>Maltschvirus maltsch</taxon>
    </lineage>
</organism>
<protein>
    <submittedName>
        <fullName evidence="1">Uncharacterized protein</fullName>
    </submittedName>
</protein>
<evidence type="ECO:0000313" key="1">
    <source>
        <dbReference type="EMBL" id="CAB4121909.1"/>
    </source>
</evidence>
<accession>A0A6J5KP01</accession>
<proteinExistence type="predicted"/>